<feature type="transmembrane region" description="Helical" evidence="2">
    <location>
        <begin position="689"/>
        <end position="708"/>
    </location>
</feature>
<reference evidence="3 4" key="1">
    <citation type="submission" date="2019-09" db="EMBL/GenBank/DDBJ databases">
        <authorList>
            <person name="Brejova B."/>
        </authorList>
    </citation>
    <scope>NUCLEOTIDE SEQUENCE [LARGE SCALE GENOMIC DNA]</scope>
</reference>
<feature type="compositionally biased region" description="Polar residues" evidence="1">
    <location>
        <begin position="205"/>
        <end position="216"/>
    </location>
</feature>
<protein>
    <submittedName>
        <fullName evidence="3">Uncharacterized protein</fullName>
    </submittedName>
</protein>
<feature type="region of interest" description="Disordered" evidence="1">
    <location>
        <begin position="515"/>
        <end position="597"/>
    </location>
</feature>
<feature type="compositionally biased region" description="Acidic residues" evidence="1">
    <location>
        <begin position="731"/>
        <end position="758"/>
    </location>
</feature>
<feature type="compositionally biased region" description="Polar residues" evidence="1">
    <location>
        <begin position="7"/>
        <end position="22"/>
    </location>
</feature>
<feature type="compositionally biased region" description="Polar residues" evidence="1">
    <location>
        <begin position="83"/>
        <end position="98"/>
    </location>
</feature>
<name>A0A5E8BU55_9ASCO</name>
<keyword evidence="2" id="KW-0812">Transmembrane</keyword>
<feature type="compositionally biased region" description="Polar residues" evidence="1">
    <location>
        <begin position="560"/>
        <end position="577"/>
    </location>
</feature>
<feature type="region of interest" description="Disordered" evidence="1">
    <location>
        <begin position="322"/>
        <end position="355"/>
    </location>
</feature>
<organism evidence="3 4">
    <name type="scientific">Magnusiomyces paraingens</name>
    <dbReference type="NCBI Taxonomy" id="2606893"/>
    <lineage>
        <taxon>Eukaryota</taxon>
        <taxon>Fungi</taxon>
        <taxon>Dikarya</taxon>
        <taxon>Ascomycota</taxon>
        <taxon>Saccharomycotina</taxon>
        <taxon>Dipodascomycetes</taxon>
        <taxon>Dipodascales</taxon>
        <taxon>Dipodascaceae</taxon>
        <taxon>Magnusiomyces</taxon>
    </lineage>
</organism>
<feature type="region of interest" description="Disordered" evidence="1">
    <location>
        <begin position="874"/>
        <end position="909"/>
    </location>
</feature>
<dbReference type="Proteomes" id="UP000398389">
    <property type="component" value="Unassembled WGS sequence"/>
</dbReference>
<evidence type="ECO:0000313" key="4">
    <source>
        <dbReference type="Proteomes" id="UP000398389"/>
    </source>
</evidence>
<evidence type="ECO:0000256" key="1">
    <source>
        <dbReference type="SAM" id="MobiDB-lite"/>
    </source>
</evidence>
<feature type="compositionally biased region" description="Pro residues" evidence="1">
    <location>
        <begin position="187"/>
        <end position="200"/>
    </location>
</feature>
<sequence>MGKLGTSKDSLCPQTKAESSKVSGKKETFEFSRANSSLPITTKLASTTTTTTSHALSDLSSQQNLQSQMSSLLGFSASPSFPATIFSTNNGQSRSSTPEQKEKEKASPANNNSTTILPSESLETLLDPPRSDGAQSNSSTDTSPAPSSYSSLSSTRNISTALSIMSSEQGLKDDQTNWSAAQIQKESPPPPPQNEEPQTPPRQQKTPAETASSTPTLRDRLSEKTALIFNTISAVNNSKDKRAAVNEVVADITSHVRSKSINSLSSLAGGLGSWAVPTAVTASDSETAKTDASSGTELLEIPLKKRDNSVFATSPSISTFNEQANTSFKSGTDNDEDTKELGDDGAGYYSDVNRTGVANPYTGSVEVSSESSVVSSTRTTVPGTPRVVDVSAKYERYSDTPKSAGKISPKVELKNTPQGVHVNTGGSVPVKSPASAWKRETDQSFHILTLGLAQLNKDPQLGRALTVHGLGRLAGAVLSELEKGSDGTQKLSEHEHEQMLVTCLTPLMRGRTFSVQMDPEKPGTSSVTIEEASNGRLNGDEDISQVLSALKESPARRNSMDTSSDTLVQSSKQTTPLSGKRVRRLSHPYGSSPSPPPVYEPQNFAERFVVTSVRSGCLAFKTAAPYAKELIGALAAEERRLRILEKLGTLAINAIRIAFFAAVLITSVLKKVLLDSEFGRRIGKSLQGLLLAFVVGLSQSMIIMAAGINNNDGGRWKGDYYYDGDEYEDCEQYEDESVSGDGYEEDEEEEDDDDDDDETTRVQYQEDSGKDSWWTTALKMGNASGMPILSSYTATFYPEKGNGVSSGSSAYSQSNPGQSSIKRRTQSRLQKERAAPTQQDTASGLVTPSSSVIAAAGWTMDQLDKLWATYNAQQAQAQFHQQRQQRRSPIKPKRANGSLGAKTYGPKRS</sequence>
<evidence type="ECO:0000256" key="2">
    <source>
        <dbReference type="SAM" id="Phobius"/>
    </source>
</evidence>
<accession>A0A5E8BU55</accession>
<feature type="region of interest" description="Disordered" evidence="1">
    <location>
        <begin position="803"/>
        <end position="848"/>
    </location>
</feature>
<evidence type="ECO:0000313" key="3">
    <source>
        <dbReference type="EMBL" id="VVT54159.1"/>
    </source>
</evidence>
<feature type="compositionally biased region" description="Basic residues" evidence="1">
    <location>
        <begin position="883"/>
        <end position="894"/>
    </location>
</feature>
<feature type="compositionally biased region" description="Low complexity" evidence="1">
    <location>
        <begin position="803"/>
        <end position="817"/>
    </location>
</feature>
<feature type="transmembrane region" description="Helical" evidence="2">
    <location>
        <begin position="647"/>
        <end position="669"/>
    </location>
</feature>
<feature type="compositionally biased region" description="Low complexity" evidence="1">
    <location>
        <begin position="41"/>
        <end position="68"/>
    </location>
</feature>
<dbReference type="RefSeq" id="XP_031854542.1">
    <property type="nucleotide sequence ID" value="XM_031998651.1"/>
</dbReference>
<dbReference type="GeneID" id="43582751"/>
<proteinExistence type="predicted"/>
<dbReference type="AlphaFoldDB" id="A0A5E8BU55"/>
<feature type="region of interest" description="Disordered" evidence="1">
    <location>
        <begin position="168"/>
        <end position="220"/>
    </location>
</feature>
<feature type="compositionally biased region" description="Low complexity" evidence="1">
    <location>
        <begin position="136"/>
        <end position="154"/>
    </location>
</feature>
<feature type="compositionally biased region" description="Polar residues" evidence="1">
    <location>
        <begin position="836"/>
        <end position="848"/>
    </location>
</feature>
<dbReference type="EMBL" id="CABVLU010000003">
    <property type="protein sequence ID" value="VVT54159.1"/>
    <property type="molecule type" value="Genomic_DNA"/>
</dbReference>
<feature type="region of interest" description="Disordered" evidence="1">
    <location>
        <begin position="1"/>
        <end position="68"/>
    </location>
</feature>
<feature type="region of interest" description="Disordered" evidence="1">
    <location>
        <begin position="83"/>
        <end position="154"/>
    </location>
</feature>
<keyword evidence="4" id="KW-1185">Reference proteome</keyword>
<keyword evidence="2" id="KW-1133">Transmembrane helix</keyword>
<keyword evidence="2" id="KW-0472">Membrane</keyword>
<feature type="region of interest" description="Disordered" evidence="1">
    <location>
        <begin position="731"/>
        <end position="768"/>
    </location>
</feature>
<feature type="compositionally biased region" description="Polar residues" evidence="1">
    <location>
        <begin position="322"/>
        <end position="331"/>
    </location>
</feature>
<feature type="compositionally biased region" description="Polar residues" evidence="1">
    <location>
        <begin position="108"/>
        <end position="122"/>
    </location>
</feature>
<gene>
    <name evidence="3" type="ORF">SAPINGB_P003936</name>
</gene>